<dbReference type="STRING" id="1157962.A0A250WS17"/>
<dbReference type="Gene3D" id="2.60.120.10">
    <property type="entry name" value="Jelly Rolls"/>
    <property type="match status" value="1"/>
</dbReference>
<dbReference type="AlphaFoldDB" id="A0A250WS17"/>
<evidence type="ECO:0000313" key="5">
    <source>
        <dbReference type="Proteomes" id="UP000232323"/>
    </source>
</evidence>
<feature type="domain" description="Cupin-like" evidence="3">
    <location>
        <begin position="113"/>
        <end position="189"/>
    </location>
</feature>
<organism evidence="4 5">
    <name type="scientific">Chlamydomonas eustigma</name>
    <dbReference type="NCBI Taxonomy" id="1157962"/>
    <lineage>
        <taxon>Eukaryota</taxon>
        <taxon>Viridiplantae</taxon>
        <taxon>Chlorophyta</taxon>
        <taxon>core chlorophytes</taxon>
        <taxon>Chlorophyceae</taxon>
        <taxon>CS clade</taxon>
        <taxon>Chlamydomonadales</taxon>
        <taxon>Chlamydomonadaceae</taxon>
        <taxon>Chlamydomonas</taxon>
    </lineage>
</organism>
<reference evidence="4 5" key="1">
    <citation type="submission" date="2017-08" db="EMBL/GenBank/DDBJ databases">
        <title>Acidophilic green algal genome provides insights into adaptation to an acidic environment.</title>
        <authorList>
            <person name="Hirooka S."/>
            <person name="Hirose Y."/>
            <person name="Kanesaki Y."/>
            <person name="Higuchi S."/>
            <person name="Fujiwara T."/>
            <person name="Onuma R."/>
            <person name="Era A."/>
            <person name="Ohbayashi R."/>
            <person name="Uzuka A."/>
            <person name="Nozaki H."/>
            <person name="Yoshikawa H."/>
            <person name="Miyagishima S.Y."/>
        </authorList>
    </citation>
    <scope>NUCLEOTIDE SEQUENCE [LARGE SCALE GENOMIC DNA]</scope>
    <source>
        <strain evidence="4 5">NIES-2499</strain>
    </source>
</reference>
<dbReference type="Pfam" id="PF13621">
    <property type="entry name" value="Cupin_8"/>
    <property type="match status" value="1"/>
</dbReference>
<sequence>MPADTTGCRNFGEHSSCSQSGPAGLNGSCSQSGPAGLNGSCSQSGPAGLNGSCSQSGPAGLNGSCSQSGPAGLNGSCSQSGPAGLNGSCSQSGPAGLNGSSRWRVCLKESSETVSWCPVEPRPRNILAAKADYPQFFDPGLPEPLVAEVGPGELLYLPSLWHHFVEQEATTPGKDYVLAVNFWYDMQFDSKWAYYQLVEQLSASLS</sequence>
<dbReference type="OrthoDB" id="415358at2759"/>
<evidence type="ECO:0000256" key="1">
    <source>
        <dbReference type="ARBA" id="ARBA00006801"/>
    </source>
</evidence>
<comment type="similarity">
    <text evidence="1">Belongs to the JARID1 histone demethylase family.</text>
</comment>
<gene>
    <name evidence="4" type="ORF">CEUSTIGMA_g948.t1</name>
</gene>
<proteinExistence type="inferred from homology"/>
<accession>A0A250WS17</accession>
<dbReference type="EMBL" id="BEGY01000004">
    <property type="protein sequence ID" value="GAX73496.1"/>
    <property type="molecule type" value="Genomic_DNA"/>
</dbReference>
<dbReference type="InterPro" id="IPR014710">
    <property type="entry name" value="RmlC-like_jellyroll"/>
</dbReference>
<name>A0A250WS17_9CHLO</name>
<evidence type="ECO:0000313" key="4">
    <source>
        <dbReference type="EMBL" id="GAX73496.1"/>
    </source>
</evidence>
<dbReference type="InterPro" id="IPR041667">
    <property type="entry name" value="Cupin_8"/>
</dbReference>
<feature type="region of interest" description="Disordered" evidence="2">
    <location>
        <begin position="1"/>
        <end position="21"/>
    </location>
</feature>
<dbReference type="SUPFAM" id="SSF51197">
    <property type="entry name" value="Clavaminate synthase-like"/>
    <property type="match status" value="1"/>
</dbReference>
<evidence type="ECO:0000256" key="2">
    <source>
        <dbReference type="SAM" id="MobiDB-lite"/>
    </source>
</evidence>
<keyword evidence="5" id="KW-1185">Reference proteome</keyword>
<protein>
    <recommendedName>
        <fullName evidence="3">Cupin-like domain-containing protein</fullName>
    </recommendedName>
</protein>
<comment type="caution">
    <text evidence="4">The sequence shown here is derived from an EMBL/GenBank/DDBJ whole genome shotgun (WGS) entry which is preliminary data.</text>
</comment>
<evidence type="ECO:0000259" key="3">
    <source>
        <dbReference type="Pfam" id="PF13621"/>
    </source>
</evidence>
<dbReference type="Proteomes" id="UP000232323">
    <property type="component" value="Unassembled WGS sequence"/>
</dbReference>